<dbReference type="Pfam" id="PF00089">
    <property type="entry name" value="Trypsin"/>
    <property type="match status" value="1"/>
</dbReference>
<dbReference type="GO" id="GO:0030141">
    <property type="term" value="C:secretory granule"/>
    <property type="evidence" value="ECO:0007669"/>
    <property type="project" value="TreeGrafter"/>
</dbReference>
<feature type="domain" description="Peptidase S1" evidence="8">
    <location>
        <begin position="25"/>
        <end position="260"/>
    </location>
</feature>
<evidence type="ECO:0000256" key="6">
    <source>
        <dbReference type="RuleBase" id="RU363034"/>
    </source>
</evidence>
<dbReference type="CDD" id="cd00190">
    <property type="entry name" value="Tryp_SPc"/>
    <property type="match status" value="1"/>
</dbReference>
<dbReference type="EMBL" id="GEBF01006852">
    <property type="protein sequence ID" value="JAN96780.1"/>
    <property type="molecule type" value="Transcribed_RNA"/>
</dbReference>
<dbReference type="PRINTS" id="PR00722">
    <property type="entry name" value="CHYMOTRYPSIN"/>
</dbReference>
<evidence type="ECO:0000313" key="11">
    <source>
        <dbReference type="RefSeq" id="XP_004866843.1"/>
    </source>
</evidence>
<evidence type="ECO:0000256" key="5">
    <source>
        <dbReference type="ARBA" id="ARBA00023157"/>
    </source>
</evidence>
<evidence type="ECO:0000313" key="10">
    <source>
        <dbReference type="Proteomes" id="UP000694906"/>
    </source>
</evidence>
<gene>
    <name evidence="9" type="primary">KLK1</name>
    <name evidence="11" type="synonym">Klk1</name>
</gene>
<dbReference type="Proteomes" id="UP000694906">
    <property type="component" value="Unplaced"/>
</dbReference>
<feature type="signal peptide" evidence="7">
    <location>
        <begin position="1"/>
        <end position="17"/>
    </location>
</feature>
<dbReference type="GeneID" id="101719001"/>
<proteinExistence type="inferred from homology"/>
<keyword evidence="10" id="KW-1185">Reference proteome</keyword>
<dbReference type="SUPFAM" id="SSF50494">
    <property type="entry name" value="Trypsin-like serine proteases"/>
    <property type="match status" value="1"/>
</dbReference>
<dbReference type="InterPro" id="IPR018114">
    <property type="entry name" value="TRYPSIN_HIS"/>
</dbReference>
<keyword evidence="2 6" id="KW-0645">Protease</keyword>
<dbReference type="GO" id="GO:0004252">
    <property type="term" value="F:serine-type endopeptidase activity"/>
    <property type="evidence" value="ECO:0007669"/>
    <property type="project" value="InterPro"/>
</dbReference>
<feature type="chain" id="PRO_5044545223" evidence="7">
    <location>
        <begin position="18"/>
        <end position="263"/>
    </location>
</feature>
<dbReference type="InterPro" id="IPR043504">
    <property type="entry name" value="Peptidase_S1_PA_chymotrypsin"/>
</dbReference>
<dbReference type="CTD" id="3816"/>
<dbReference type="PANTHER" id="PTHR24271:SF47">
    <property type="entry name" value="KALLIKREIN-1"/>
    <property type="match status" value="1"/>
</dbReference>
<dbReference type="SMART" id="SM00020">
    <property type="entry name" value="Tryp_SPc"/>
    <property type="match status" value="1"/>
</dbReference>
<evidence type="ECO:0000256" key="4">
    <source>
        <dbReference type="ARBA" id="ARBA00022825"/>
    </source>
</evidence>
<keyword evidence="7" id="KW-0732">Signal</keyword>
<dbReference type="GO" id="GO:0003073">
    <property type="term" value="P:regulation of systemic arterial blood pressure"/>
    <property type="evidence" value="ECO:0007669"/>
    <property type="project" value="TreeGrafter"/>
</dbReference>
<comment type="similarity">
    <text evidence="1">Belongs to the peptidase S1 family. Snake venom subfamily.</text>
</comment>
<dbReference type="FunFam" id="2.40.10.10:FF:000010">
    <property type="entry name" value="Kallikrein related peptidase 11"/>
    <property type="match status" value="1"/>
</dbReference>
<accession>A0A0P6J340</accession>
<dbReference type="InterPro" id="IPR009003">
    <property type="entry name" value="Peptidase_S1_PA"/>
</dbReference>
<keyword evidence="4 6" id="KW-0720">Serine protease</keyword>
<sequence>MWFLILGLTLFLGETGAAPTIQSRIVGGQSCPKASQPWQAALYHFSNIQCGAVLVDPQWVLTAAHCISNDYQVWLGRHSLFDDEDTAQHVTVSQSFPHPLFNMSLLEPHPSNPEDDYSHDLMLLRLKEPARITESVQVLALPSEAAAVAAKCLASGWGSINPDADHAVYPDNLQCVDLKILPNEDCANAHVVKVTDSMLCAGHPEGGKDTCVGDSGGPLVCDRVLHGITSWGYNPCGIPGTPGIYTNIKQHLEWINEIMAKNP</sequence>
<dbReference type="PROSITE" id="PS50240">
    <property type="entry name" value="TRYPSIN_DOM"/>
    <property type="match status" value="1"/>
</dbReference>
<dbReference type="FunFam" id="2.40.10.10:FF:000021">
    <property type="entry name" value="Kallikrein 1"/>
    <property type="match status" value="1"/>
</dbReference>
<dbReference type="PROSITE" id="PS00135">
    <property type="entry name" value="TRYPSIN_SER"/>
    <property type="match status" value="1"/>
</dbReference>
<dbReference type="RefSeq" id="XP_004866843.1">
    <property type="nucleotide sequence ID" value="XM_004866786.3"/>
</dbReference>
<dbReference type="AlphaFoldDB" id="A0A0P6J340"/>
<reference evidence="11" key="2">
    <citation type="submission" date="2025-04" db="UniProtKB">
        <authorList>
            <consortium name="RefSeq"/>
        </authorList>
    </citation>
    <scope>IDENTIFICATION</scope>
</reference>
<evidence type="ECO:0000256" key="2">
    <source>
        <dbReference type="ARBA" id="ARBA00022670"/>
    </source>
</evidence>
<protein>
    <submittedName>
        <fullName evidence="9 11">Kallikrein-1</fullName>
    </submittedName>
</protein>
<dbReference type="InterPro" id="IPR001314">
    <property type="entry name" value="Peptidase_S1A"/>
</dbReference>
<evidence type="ECO:0000256" key="3">
    <source>
        <dbReference type="ARBA" id="ARBA00022801"/>
    </source>
</evidence>
<dbReference type="GO" id="GO:0031638">
    <property type="term" value="P:zymogen activation"/>
    <property type="evidence" value="ECO:0007669"/>
    <property type="project" value="TreeGrafter"/>
</dbReference>
<dbReference type="InterPro" id="IPR033116">
    <property type="entry name" value="TRYPSIN_SER"/>
</dbReference>
<reference evidence="9" key="1">
    <citation type="submission" date="2015-10" db="EMBL/GenBank/DDBJ databases">
        <title>FRAMA: From RNA-seq data to annotated mRNA assemblies.</title>
        <authorList>
            <person name="Bens M."/>
            <person name="Sahm A."/>
            <person name="Jahn N."/>
            <person name="Morhart M."/>
            <person name="Holtze S."/>
            <person name="Hildebrandt T.B."/>
            <person name="Platzer M."/>
            <person name="Szafranski K."/>
        </authorList>
    </citation>
    <scope>NUCLEOTIDE SEQUENCE</scope>
    <source>
        <tissue evidence="9">Kidney</tissue>
    </source>
</reference>
<keyword evidence="3 6" id="KW-0378">Hydrolase</keyword>
<organism evidence="9">
    <name type="scientific">Heterocephalus glaber</name>
    <name type="common">Naked mole rat</name>
    <dbReference type="NCBI Taxonomy" id="10181"/>
    <lineage>
        <taxon>Eukaryota</taxon>
        <taxon>Metazoa</taxon>
        <taxon>Chordata</taxon>
        <taxon>Craniata</taxon>
        <taxon>Vertebrata</taxon>
        <taxon>Euteleostomi</taxon>
        <taxon>Mammalia</taxon>
        <taxon>Eutheria</taxon>
        <taxon>Euarchontoglires</taxon>
        <taxon>Glires</taxon>
        <taxon>Rodentia</taxon>
        <taxon>Hystricomorpha</taxon>
        <taxon>Bathyergidae</taxon>
        <taxon>Heterocephalus</taxon>
    </lineage>
</organism>
<dbReference type="Gene3D" id="2.40.10.10">
    <property type="entry name" value="Trypsin-like serine proteases"/>
    <property type="match status" value="2"/>
</dbReference>
<dbReference type="PANTHER" id="PTHR24271">
    <property type="entry name" value="KALLIKREIN-RELATED"/>
    <property type="match status" value="1"/>
</dbReference>
<dbReference type="KEGG" id="hgl:101719001"/>
<evidence type="ECO:0000256" key="1">
    <source>
        <dbReference type="ARBA" id="ARBA00009228"/>
    </source>
</evidence>
<evidence type="ECO:0000259" key="8">
    <source>
        <dbReference type="PROSITE" id="PS50240"/>
    </source>
</evidence>
<evidence type="ECO:0000256" key="7">
    <source>
        <dbReference type="SAM" id="SignalP"/>
    </source>
</evidence>
<dbReference type="Bgee" id="ENSHGLG00000018645">
    <property type="expression patterns" value="Expressed in adult mammalian kidney and 7 other cell types or tissues"/>
</dbReference>
<dbReference type="PROSITE" id="PS00134">
    <property type="entry name" value="TRYPSIN_HIS"/>
    <property type="match status" value="1"/>
</dbReference>
<name>A0A0P6J340_HETGA</name>
<keyword evidence="5" id="KW-1015">Disulfide bond</keyword>
<evidence type="ECO:0000313" key="9">
    <source>
        <dbReference type="EMBL" id="JAN96780.1"/>
    </source>
</evidence>
<dbReference type="OrthoDB" id="10061449at2759"/>
<dbReference type="InterPro" id="IPR001254">
    <property type="entry name" value="Trypsin_dom"/>
</dbReference>